<evidence type="ECO:0000256" key="4">
    <source>
        <dbReference type="PROSITE-ProRule" id="PRU00335"/>
    </source>
</evidence>
<protein>
    <submittedName>
        <fullName evidence="6">TetR family transcriptional regulator</fullName>
    </submittedName>
</protein>
<dbReference type="Gene3D" id="1.10.10.60">
    <property type="entry name" value="Homeodomain-like"/>
    <property type="match status" value="1"/>
</dbReference>
<dbReference type="PANTHER" id="PTHR30055:SF151">
    <property type="entry name" value="TRANSCRIPTIONAL REGULATORY PROTEIN"/>
    <property type="match status" value="1"/>
</dbReference>
<dbReference type="PANTHER" id="PTHR30055">
    <property type="entry name" value="HTH-TYPE TRANSCRIPTIONAL REGULATOR RUTR"/>
    <property type="match status" value="1"/>
</dbReference>
<evidence type="ECO:0000256" key="1">
    <source>
        <dbReference type="ARBA" id="ARBA00023015"/>
    </source>
</evidence>
<dbReference type="InterPro" id="IPR004111">
    <property type="entry name" value="Repressor_TetR_C"/>
</dbReference>
<evidence type="ECO:0000313" key="6">
    <source>
        <dbReference type="EMBL" id="RZS60116.1"/>
    </source>
</evidence>
<feature type="DNA-binding region" description="H-T-H motif" evidence="4">
    <location>
        <begin position="45"/>
        <end position="64"/>
    </location>
</feature>
<dbReference type="Gene3D" id="1.10.357.10">
    <property type="entry name" value="Tetracycline Repressor, domain 2"/>
    <property type="match status" value="1"/>
</dbReference>
<feature type="domain" description="HTH tetR-type" evidence="5">
    <location>
        <begin position="22"/>
        <end position="82"/>
    </location>
</feature>
<keyword evidence="1" id="KW-0805">Transcription regulation</keyword>
<dbReference type="AlphaFoldDB" id="A0A4Q7LY71"/>
<evidence type="ECO:0000256" key="3">
    <source>
        <dbReference type="ARBA" id="ARBA00023163"/>
    </source>
</evidence>
<dbReference type="InterPro" id="IPR050109">
    <property type="entry name" value="HTH-type_TetR-like_transc_reg"/>
</dbReference>
<dbReference type="SUPFAM" id="SSF48498">
    <property type="entry name" value="Tetracyclin repressor-like, C-terminal domain"/>
    <property type="match status" value="1"/>
</dbReference>
<comment type="caution">
    <text evidence="6">The sequence shown here is derived from an EMBL/GenBank/DDBJ whole genome shotgun (WGS) entry which is preliminary data.</text>
</comment>
<proteinExistence type="predicted"/>
<keyword evidence="2 4" id="KW-0238">DNA-binding</keyword>
<dbReference type="InterPro" id="IPR001647">
    <property type="entry name" value="HTH_TetR"/>
</dbReference>
<accession>A0A4Q7LY71</accession>
<gene>
    <name evidence="6" type="ORF">EV386_0358</name>
</gene>
<evidence type="ECO:0000256" key="2">
    <source>
        <dbReference type="ARBA" id="ARBA00023125"/>
    </source>
</evidence>
<dbReference type="RefSeq" id="WP_130411778.1">
    <property type="nucleotide sequence ID" value="NZ_SGWX01000001.1"/>
</dbReference>
<dbReference type="Pfam" id="PF00440">
    <property type="entry name" value="TetR_N"/>
    <property type="match status" value="1"/>
</dbReference>
<dbReference type="Pfam" id="PF02909">
    <property type="entry name" value="TetR_C_1"/>
    <property type="match status" value="1"/>
</dbReference>
<dbReference type="EMBL" id="SGWX01000001">
    <property type="protein sequence ID" value="RZS60116.1"/>
    <property type="molecule type" value="Genomic_DNA"/>
</dbReference>
<keyword evidence="7" id="KW-1185">Reference proteome</keyword>
<reference evidence="6 7" key="1">
    <citation type="submission" date="2019-02" db="EMBL/GenBank/DDBJ databases">
        <title>Sequencing the genomes of 1000 actinobacteria strains.</title>
        <authorList>
            <person name="Klenk H.-P."/>
        </authorList>
    </citation>
    <scope>NUCLEOTIDE SEQUENCE [LARGE SCALE GENOMIC DNA]</scope>
    <source>
        <strain evidence="6 7">DSM 16932</strain>
    </source>
</reference>
<dbReference type="InterPro" id="IPR009057">
    <property type="entry name" value="Homeodomain-like_sf"/>
</dbReference>
<name>A0A4Q7LY71_9MICO</name>
<organism evidence="6 7">
    <name type="scientific">Xylanimonas ulmi</name>
    <dbReference type="NCBI Taxonomy" id="228973"/>
    <lineage>
        <taxon>Bacteria</taxon>
        <taxon>Bacillati</taxon>
        <taxon>Actinomycetota</taxon>
        <taxon>Actinomycetes</taxon>
        <taxon>Micrococcales</taxon>
        <taxon>Promicromonosporaceae</taxon>
        <taxon>Xylanimonas</taxon>
    </lineage>
</organism>
<dbReference type="GO" id="GO:0000976">
    <property type="term" value="F:transcription cis-regulatory region binding"/>
    <property type="evidence" value="ECO:0007669"/>
    <property type="project" value="TreeGrafter"/>
</dbReference>
<dbReference type="PROSITE" id="PS50977">
    <property type="entry name" value="HTH_TETR_2"/>
    <property type="match status" value="1"/>
</dbReference>
<dbReference type="Proteomes" id="UP000293852">
    <property type="component" value="Unassembled WGS sequence"/>
</dbReference>
<dbReference type="SUPFAM" id="SSF46689">
    <property type="entry name" value="Homeodomain-like"/>
    <property type="match status" value="1"/>
</dbReference>
<dbReference type="InterPro" id="IPR036271">
    <property type="entry name" value="Tet_transcr_reg_TetR-rel_C_sf"/>
</dbReference>
<keyword evidence="3" id="KW-0804">Transcription</keyword>
<sequence length="236" mass="25277">MTSPAAAPSPSAARSDGRRRAALSLDAILTEAIALLDADGEAALTFRALAARLGGGVASIYWYVETKDDLLAKAADRTLESVLEATAGFTSAPDPVDDLREIATAFYRALDARPWLAQFFMRDTGGQPNATRFYEHLGQQVLRLGLTPRQSLDAVSAILGFTIGTAADLGRRGGAERGERDAERVATAAAVWRELPSDEYPFVAYIVEEFARHDDAEQVRAGLNLLLAGLRLQASG</sequence>
<evidence type="ECO:0000313" key="7">
    <source>
        <dbReference type="Proteomes" id="UP000293852"/>
    </source>
</evidence>
<dbReference type="GO" id="GO:0003700">
    <property type="term" value="F:DNA-binding transcription factor activity"/>
    <property type="evidence" value="ECO:0007669"/>
    <property type="project" value="TreeGrafter"/>
</dbReference>
<dbReference type="OrthoDB" id="4427109at2"/>
<dbReference type="GO" id="GO:0045892">
    <property type="term" value="P:negative regulation of DNA-templated transcription"/>
    <property type="evidence" value="ECO:0007669"/>
    <property type="project" value="InterPro"/>
</dbReference>
<evidence type="ECO:0000259" key="5">
    <source>
        <dbReference type="PROSITE" id="PS50977"/>
    </source>
</evidence>